<evidence type="ECO:0000313" key="2">
    <source>
        <dbReference type="EMBL" id="QDZ18791.1"/>
    </source>
</evidence>
<proteinExistence type="predicted"/>
<protein>
    <submittedName>
        <fullName evidence="2">Uncharacterized protein</fullName>
    </submittedName>
</protein>
<accession>A0A5B8MEU4</accession>
<dbReference type="AlphaFoldDB" id="A0A5B8MEU4"/>
<name>A0A5B8MEU4_9CHLO</name>
<dbReference type="Proteomes" id="UP000316726">
    <property type="component" value="Chromosome 2"/>
</dbReference>
<gene>
    <name evidence="2" type="ORF">A3770_02p13090</name>
</gene>
<dbReference type="EMBL" id="CP031035">
    <property type="protein sequence ID" value="QDZ18791.1"/>
    <property type="molecule type" value="Genomic_DNA"/>
</dbReference>
<feature type="region of interest" description="Disordered" evidence="1">
    <location>
        <begin position="386"/>
        <end position="448"/>
    </location>
</feature>
<evidence type="ECO:0000313" key="3">
    <source>
        <dbReference type="Proteomes" id="UP000316726"/>
    </source>
</evidence>
<organism evidence="2 3">
    <name type="scientific">Chloropicon primus</name>
    <dbReference type="NCBI Taxonomy" id="1764295"/>
    <lineage>
        <taxon>Eukaryota</taxon>
        <taxon>Viridiplantae</taxon>
        <taxon>Chlorophyta</taxon>
        <taxon>Chloropicophyceae</taxon>
        <taxon>Chloropicales</taxon>
        <taxon>Chloropicaceae</taxon>
        <taxon>Chloropicon</taxon>
    </lineage>
</organism>
<keyword evidence="3" id="KW-1185">Reference proteome</keyword>
<sequence length="579" mass="65205">MRWEEDFALSMVMDAMATTEPSVPDLLRCRAVSKTWMRMIDRNMGERWMLCVPSSVPRNQQLLKCLFVKERELDLCTQRRHLAEAYHLVYLQDKLREKQRAERNAVDGAPGLDSQAALQTLLAHAIDSFEGFPSLTRPRKDDLIGFCCNAYFTEEFKRQTIRKGDGPGRSDISKHWRQVLECINTREWRASAPVRGQSRGAPAHLVRKIQVGMWLWCFSHADPSAESREDPGASSLGRVLGRERCLQSALAGSSSSALDDLTLSSSKFSDIVPTFLGSFYGLNEENLKRPLQEVVSEDHWPKSEETCLADYNTHLQEIMVGTWEGMVESHVQRAFSKNSFDLDSLHLVLKGLSAYQTTLCDGIIAKHVERAAKHFVNETLQSQSAFAAASEERELGRHRSGPQHGGPTAMEEDAASQASSSSTRKRKGERGQTGVADSSKKKVKRRDSGRELDFSILPDCQRIRQAVCKRWREEVKRQKALRDTPDLCMMCAKNKRAGECGFKMCGSCCKKAGHTTSCSRHHVEGPGRMSADTPREDEDMFAARGQMRVGRPARNRRPRRNAIFLGRLPPLGFLFPEGD</sequence>
<evidence type="ECO:0000256" key="1">
    <source>
        <dbReference type="SAM" id="MobiDB-lite"/>
    </source>
</evidence>
<reference evidence="2 3" key="1">
    <citation type="submission" date="2018-07" db="EMBL/GenBank/DDBJ databases">
        <title>The complete nuclear genome of the prasinophyte Chloropicon primus (CCMP1205).</title>
        <authorList>
            <person name="Pombert J.-F."/>
            <person name="Otis C."/>
            <person name="Turmel M."/>
            <person name="Lemieux C."/>
        </authorList>
    </citation>
    <scope>NUCLEOTIDE SEQUENCE [LARGE SCALE GENOMIC DNA]</scope>
    <source>
        <strain evidence="2 3">CCMP1205</strain>
    </source>
</reference>